<dbReference type="EMBL" id="CYYA01000012">
    <property type="protein sequence ID" value="CUN11204.1"/>
    <property type="molecule type" value="Genomic_DNA"/>
</dbReference>
<sequence length="314" mass="36727">MIQDIAPLHLYNEWHNVQPEKDDWVICMQERKILVRGVQNAICFPRYAEIKSQVQNGDRFVYLFAVGEERFFLYQQHQYKDREELNLMHLCRSVENQRKNSVAEQTLLSEEEIVFHYETTRYLRGAAPQHMCYAGLVGAQLAGWYAAHRFCGGCGTRMIPDGRERMMRCPACGQMEYPKICPCVIVGVMHEGKILVSWYKNGFRDHYALIAGFAEIGETIEETVAREVYEETHLHVKNLRYYKSQPWPYSESLLFGFFCELDGADDIIIQEDELAMAKWVTPEEIFEIPDNFALTNEMICKFKQDMIEYGHLCL</sequence>
<comment type="similarity">
    <text evidence="3">Belongs to the Nudix hydrolase family. NudC subfamily.</text>
</comment>
<dbReference type="GO" id="GO:0046872">
    <property type="term" value="F:metal ion binding"/>
    <property type="evidence" value="ECO:0007669"/>
    <property type="project" value="UniProtKB-KW"/>
</dbReference>
<evidence type="ECO:0000256" key="9">
    <source>
        <dbReference type="ARBA" id="ARBA00023679"/>
    </source>
</evidence>
<dbReference type="GeneID" id="97389784"/>
<dbReference type="Gene3D" id="3.90.79.20">
    <property type="match status" value="1"/>
</dbReference>
<dbReference type="STRING" id="39490.ERS852448_01920"/>
<evidence type="ECO:0000256" key="2">
    <source>
        <dbReference type="ARBA" id="ARBA00001947"/>
    </source>
</evidence>
<dbReference type="AlphaFoldDB" id="A0A173U8N9"/>
<dbReference type="InterPro" id="IPR049734">
    <property type="entry name" value="NudC-like_C"/>
</dbReference>
<reference evidence="11 12" key="1">
    <citation type="submission" date="2015-09" db="EMBL/GenBank/DDBJ databases">
        <authorList>
            <consortium name="Pathogen Informatics"/>
        </authorList>
    </citation>
    <scope>NUCLEOTIDE SEQUENCE [LARGE SCALE GENOMIC DNA]</scope>
    <source>
        <strain evidence="11 12">2789STDY5608891</strain>
    </source>
</reference>
<dbReference type="CDD" id="cd03429">
    <property type="entry name" value="NUDIX_NADH_pyrophosphatase_Nudt13"/>
    <property type="match status" value="1"/>
</dbReference>
<evidence type="ECO:0000256" key="4">
    <source>
        <dbReference type="ARBA" id="ARBA00012381"/>
    </source>
</evidence>
<name>A0A173U8N9_EUBRA</name>
<dbReference type="PROSITE" id="PS51462">
    <property type="entry name" value="NUDIX"/>
    <property type="match status" value="1"/>
</dbReference>
<accession>A0A173U8N9</accession>
<evidence type="ECO:0000256" key="8">
    <source>
        <dbReference type="ARBA" id="ARBA00023027"/>
    </source>
</evidence>
<proteinExistence type="inferred from homology"/>
<comment type="cofactor">
    <cofactor evidence="1">
        <name>Mg(2+)</name>
        <dbReference type="ChEBI" id="CHEBI:18420"/>
    </cofactor>
</comment>
<dbReference type="Gene3D" id="3.90.79.10">
    <property type="entry name" value="Nucleoside Triphosphate Pyrophosphohydrolase"/>
    <property type="match status" value="1"/>
</dbReference>
<evidence type="ECO:0000256" key="6">
    <source>
        <dbReference type="ARBA" id="ARBA00022801"/>
    </source>
</evidence>
<evidence type="ECO:0000256" key="3">
    <source>
        <dbReference type="ARBA" id="ARBA00009595"/>
    </source>
</evidence>
<dbReference type="InterPro" id="IPR015376">
    <property type="entry name" value="Znr_NADH_PPase"/>
</dbReference>
<protein>
    <recommendedName>
        <fullName evidence="4">NAD(+) diphosphatase</fullName>
        <ecNumber evidence="4">3.6.1.22</ecNumber>
    </recommendedName>
</protein>
<comment type="cofactor">
    <cofactor evidence="2">
        <name>Zn(2+)</name>
        <dbReference type="ChEBI" id="CHEBI:29105"/>
    </cofactor>
</comment>
<evidence type="ECO:0000256" key="7">
    <source>
        <dbReference type="ARBA" id="ARBA00022842"/>
    </source>
</evidence>
<comment type="catalytic activity">
    <reaction evidence="9">
        <text>a 5'-end NAD(+)-phospho-ribonucleoside in mRNA + H2O = a 5'-end phospho-adenosine-phospho-ribonucleoside in mRNA + beta-nicotinamide D-ribonucleotide + 2 H(+)</text>
        <dbReference type="Rhea" id="RHEA:60876"/>
        <dbReference type="Rhea" id="RHEA-COMP:15698"/>
        <dbReference type="Rhea" id="RHEA-COMP:15719"/>
        <dbReference type="ChEBI" id="CHEBI:14649"/>
        <dbReference type="ChEBI" id="CHEBI:15377"/>
        <dbReference type="ChEBI" id="CHEBI:15378"/>
        <dbReference type="ChEBI" id="CHEBI:144029"/>
        <dbReference type="ChEBI" id="CHEBI:144051"/>
    </reaction>
    <physiologicalReaction direction="left-to-right" evidence="9">
        <dbReference type="Rhea" id="RHEA:60877"/>
    </physiologicalReaction>
</comment>
<dbReference type="Pfam" id="PF09297">
    <property type="entry name" value="Zn_ribbon_NUD"/>
    <property type="match status" value="1"/>
</dbReference>
<dbReference type="InterPro" id="IPR020084">
    <property type="entry name" value="NUDIX_hydrolase_CS"/>
</dbReference>
<dbReference type="InterPro" id="IPR000086">
    <property type="entry name" value="NUDIX_hydrolase_dom"/>
</dbReference>
<dbReference type="OrthoDB" id="9787476at2"/>
<dbReference type="GO" id="GO:0006742">
    <property type="term" value="P:NADP+ catabolic process"/>
    <property type="evidence" value="ECO:0007669"/>
    <property type="project" value="TreeGrafter"/>
</dbReference>
<evidence type="ECO:0000313" key="11">
    <source>
        <dbReference type="EMBL" id="CUN11204.1"/>
    </source>
</evidence>
<feature type="domain" description="Nudix hydrolase" evidence="10">
    <location>
        <begin position="178"/>
        <end position="308"/>
    </location>
</feature>
<dbReference type="Pfam" id="PF00293">
    <property type="entry name" value="NUDIX"/>
    <property type="match status" value="1"/>
</dbReference>
<dbReference type="Proteomes" id="UP000095492">
    <property type="component" value="Unassembled WGS sequence"/>
</dbReference>
<dbReference type="GO" id="GO:0019677">
    <property type="term" value="P:NAD+ catabolic process"/>
    <property type="evidence" value="ECO:0007669"/>
    <property type="project" value="TreeGrafter"/>
</dbReference>
<dbReference type="RefSeq" id="WP_055290410.1">
    <property type="nucleotide sequence ID" value="NZ_CP173382.1"/>
</dbReference>
<gene>
    <name evidence="11" type="primary">nudC</name>
    <name evidence="11" type="ORF">ERS852448_01920</name>
</gene>
<keyword evidence="8" id="KW-0520">NAD</keyword>
<dbReference type="EC" id="3.6.1.22" evidence="4"/>
<evidence type="ECO:0000259" key="10">
    <source>
        <dbReference type="PROSITE" id="PS51462"/>
    </source>
</evidence>
<dbReference type="GO" id="GO:0110153">
    <property type="term" value="F:RNA NAD-cap (NMN-forming) hydrolase activity"/>
    <property type="evidence" value="ECO:0007669"/>
    <property type="project" value="RHEA"/>
</dbReference>
<evidence type="ECO:0000313" key="12">
    <source>
        <dbReference type="Proteomes" id="UP000095492"/>
    </source>
</evidence>
<dbReference type="PANTHER" id="PTHR42904">
    <property type="entry name" value="NUDIX HYDROLASE, NUDC SUBFAMILY"/>
    <property type="match status" value="1"/>
</dbReference>
<dbReference type="InterPro" id="IPR015797">
    <property type="entry name" value="NUDIX_hydrolase-like_dom_sf"/>
</dbReference>
<dbReference type="PANTHER" id="PTHR42904:SF6">
    <property type="entry name" value="NAD-CAPPED RNA HYDROLASE NUDT12"/>
    <property type="match status" value="1"/>
</dbReference>
<keyword evidence="6 11" id="KW-0378">Hydrolase</keyword>
<dbReference type="InterPro" id="IPR050241">
    <property type="entry name" value="NAD-cap_RNA_hydrolase_NudC"/>
</dbReference>
<dbReference type="SUPFAM" id="SSF55811">
    <property type="entry name" value="Nudix"/>
    <property type="match status" value="1"/>
</dbReference>
<dbReference type="PROSITE" id="PS00893">
    <property type="entry name" value="NUDIX_BOX"/>
    <property type="match status" value="1"/>
</dbReference>
<dbReference type="GO" id="GO:0035529">
    <property type="term" value="F:NADH pyrophosphatase activity"/>
    <property type="evidence" value="ECO:0007669"/>
    <property type="project" value="TreeGrafter"/>
</dbReference>
<keyword evidence="7" id="KW-0460">Magnesium</keyword>
<organism evidence="11 12">
    <name type="scientific">Eubacterium ramulus</name>
    <dbReference type="NCBI Taxonomy" id="39490"/>
    <lineage>
        <taxon>Bacteria</taxon>
        <taxon>Bacillati</taxon>
        <taxon>Bacillota</taxon>
        <taxon>Clostridia</taxon>
        <taxon>Eubacteriales</taxon>
        <taxon>Eubacteriaceae</taxon>
        <taxon>Eubacterium</taxon>
    </lineage>
</organism>
<dbReference type="GO" id="GO:0005829">
    <property type="term" value="C:cytosol"/>
    <property type="evidence" value="ECO:0007669"/>
    <property type="project" value="TreeGrafter"/>
</dbReference>
<dbReference type="NCBIfam" id="NF001299">
    <property type="entry name" value="PRK00241.1"/>
    <property type="match status" value="1"/>
</dbReference>
<evidence type="ECO:0000256" key="1">
    <source>
        <dbReference type="ARBA" id="ARBA00001946"/>
    </source>
</evidence>
<keyword evidence="5" id="KW-0479">Metal-binding</keyword>
<evidence type="ECO:0000256" key="5">
    <source>
        <dbReference type="ARBA" id="ARBA00022723"/>
    </source>
</evidence>